<accession>A0ABD2MF13</accession>
<dbReference type="Proteomes" id="UP001620626">
    <property type="component" value="Unassembled WGS sequence"/>
</dbReference>
<protein>
    <submittedName>
        <fullName evidence="2">Uncharacterized protein</fullName>
    </submittedName>
</protein>
<feature type="region of interest" description="Disordered" evidence="1">
    <location>
        <begin position="216"/>
        <end position="241"/>
    </location>
</feature>
<dbReference type="AlphaFoldDB" id="A0ABD2MF13"/>
<dbReference type="EMBL" id="JBICBT010000008">
    <property type="protein sequence ID" value="KAL3126120.1"/>
    <property type="molecule type" value="Genomic_DNA"/>
</dbReference>
<keyword evidence="3" id="KW-1185">Reference proteome</keyword>
<feature type="compositionally biased region" description="Low complexity" evidence="1">
    <location>
        <begin position="280"/>
        <end position="289"/>
    </location>
</feature>
<evidence type="ECO:0000256" key="1">
    <source>
        <dbReference type="SAM" id="MobiDB-lite"/>
    </source>
</evidence>
<organism evidence="2 3">
    <name type="scientific">Heterodera trifolii</name>
    <dbReference type="NCBI Taxonomy" id="157864"/>
    <lineage>
        <taxon>Eukaryota</taxon>
        <taxon>Metazoa</taxon>
        <taxon>Ecdysozoa</taxon>
        <taxon>Nematoda</taxon>
        <taxon>Chromadorea</taxon>
        <taxon>Rhabditida</taxon>
        <taxon>Tylenchina</taxon>
        <taxon>Tylenchomorpha</taxon>
        <taxon>Tylenchoidea</taxon>
        <taxon>Heteroderidae</taxon>
        <taxon>Heteroderinae</taxon>
        <taxon>Heterodera</taxon>
    </lineage>
</organism>
<feature type="region of interest" description="Disordered" evidence="1">
    <location>
        <begin position="255"/>
        <end position="345"/>
    </location>
</feature>
<gene>
    <name evidence="2" type="ORF">niasHT_002246</name>
</gene>
<evidence type="ECO:0000313" key="2">
    <source>
        <dbReference type="EMBL" id="KAL3126120.1"/>
    </source>
</evidence>
<evidence type="ECO:0000313" key="3">
    <source>
        <dbReference type="Proteomes" id="UP001620626"/>
    </source>
</evidence>
<name>A0ABD2MF13_9BILA</name>
<proteinExistence type="predicted"/>
<reference evidence="2 3" key="1">
    <citation type="submission" date="2024-10" db="EMBL/GenBank/DDBJ databases">
        <authorList>
            <person name="Kim D."/>
        </authorList>
    </citation>
    <scope>NUCLEOTIDE SEQUENCE [LARGE SCALE GENOMIC DNA]</scope>
    <source>
        <strain evidence="2">BH-2024</strain>
    </source>
</reference>
<sequence>MDNFSSEKNISLFRLFFFFTTVILFGSAHPTVYNKLCKDIDEPKGWLSLKAYNHREVPEEHIKEFPIWKDSYKSIKKFIKFCNYLQKNKEPVQEYDQFKLLALKPKFRDANKKELKISEAMSKIVEAYKIMLSKLVNMKIKVTEKLEENAKNMLKKLHLYAEKKMPAMEFTNRSDCLKVSQWVSFYAKNNTDEKAKTELIKVKQHIFYGEKLDLSDPPAKKSSAVNKQKSTTSSEKTNEMAAKFKDGLKTIGKEMLKKKESKTKTKSHNEKEEEEEEESSSSSSSSEGSDQQSNFSAGALLGSCFTGNGGGGEDGPTTNSNDEGWFSGLFNGASSGSGGGGSNHWIKDILEDIFKSDD</sequence>
<comment type="caution">
    <text evidence="2">The sequence shown here is derived from an EMBL/GenBank/DDBJ whole genome shotgun (WGS) entry which is preliminary data.</text>
</comment>
<feature type="compositionally biased region" description="Polar residues" evidence="1">
    <location>
        <begin position="223"/>
        <end position="235"/>
    </location>
</feature>